<dbReference type="Proteomes" id="UP000316426">
    <property type="component" value="Chromosome"/>
</dbReference>
<organism evidence="2 3">
    <name type="scientific">Botrimarina mediterranea</name>
    <dbReference type="NCBI Taxonomy" id="2528022"/>
    <lineage>
        <taxon>Bacteria</taxon>
        <taxon>Pseudomonadati</taxon>
        <taxon>Planctomycetota</taxon>
        <taxon>Planctomycetia</taxon>
        <taxon>Pirellulales</taxon>
        <taxon>Lacipirellulaceae</taxon>
        <taxon>Botrimarina</taxon>
    </lineage>
</organism>
<name>A0A518KCK8_9BACT</name>
<feature type="domain" description="BPL/LPL catalytic" evidence="1">
    <location>
        <begin position="31"/>
        <end position="249"/>
    </location>
</feature>
<dbReference type="EC" id="2.3.1.181" evidence="2"/>
<accession>A0A518KCK8</accession>
<evidence type="ECO:0000313" key="3">
    <source>
        <dbReference type="Proteomes" id="UP000316426"/>
    </source>
</evidence>
<dbReference type="GO" id="GO:0033819">
    <property type="term" value="F:lipoyl(octanoyl) transferase activity"/>
    <property type="evidence" value="ECO:0007669"/>
    <property type="project" value="UniProtKB-EC"/>
</dbReference>
<protein>
    <submittedName>
        <fullName evidence="2">Octanoyltransferase LipM</fullName>
        <ecNumber evidence="2">2.3.1.181</ecNumber>
    </submittedName>
</protein>
<keyword evidence="2" id="KW-0012">Acyltransferase</keyword>
<dbReference type="KEGG" id="bmei:Spa11_37490"/>
<dbReference type="EMBL" id="CP036349">
    <property type="protein sequence ID" value="QDV75531.1"/>
    <property type="molecule type" value="Genomic_DNA"/>
</dbReference>
<sequence>MPLNCRLIIDEPADGAWNMAVDEALVESAVAEGVATLRLYQWRPTLSLGYFQKYAERESHAASAALPCVRRSSGGGALVHDRELTYSLALPATALTGVDTRSLYCQAHKAVIAAVAELGGDASRLSLCDPEKQPRPEREPFLCFQRRADGDLLVEGPFPDQQESQEDAIGEPRPSAMAAGAIRGRYKVCGSAQRKRRGALLQHGGVLLAQSPAAPELPGLAELGVLAVNPAELAPVLAGRLEVALDLSCQLGVLRPTEAATARRIVADKYGADAWLRRH</sequence>
<evidence type="ECO:0000259" key="1">
    <source>
        <dbReference type="PROSITE" id="PS51733"/>
    </source>
</evidence>
<dbReference type="Pfam" id="PF21948">
    <property type="entry name" value="LplA-B_cat"/>
    <property type="match status" value="1"/>
</dbReference>
<evidence type="ECO:0000313" key="2">
    <source>
        <dbReference type="EMBL" id="QDV75531.1"/>
    </source>
</evidence>
<dbReference type="SUPFAM" id="SSF55681">
    <property type="entry name" value="Class II aaRS and biotin synthetases"/>
    <property type="match status" value="1"/>
</dbReference>
<dbReference type="PANTHER" id="PTHR43679:SF2">
    <property type="entry name" value="OCTANOYL-[GCVH]:PROTEIN N-OCTANOYLTRANSFERASE"/>
    <property type="match status" value="1"/>
</dbReference>
<dbReference type="AlphaFoldDB" id="A0A518KCK8"/>
<reference evidence="2 3" key="1">
    <citation type="submission" date="2019-02" db="EMBL/GenBank/DDBJ databases">
        <title>Deep-cultivation of Planctomycetes and their phenomic and genomic characterization uncovers novel biology.</title>
        <authorList>
            <person name="Wiegand S."/>
            <person name="Jogler M."/>
            <person name="Boedeker C."/>
            <person name="Pinto D."/>
            <person name="Vollmers J."/>
            <person name="Rivas-Marin E."/>
            <person name="Kohn T."/>
            <person name="Peeters S.H."/>
            <person name="Heuer A."/>
            <person name="Rast P."/>
            <person name="Oberbeckmann S."/>
            <person name="Bunk B."/>
            <person name="Jeske O."/>
            <person name="Meyerdierks A."/>
            <person name="Storesund J.E."/>
            <person name="Kallscheuer N."/>
            <person name="Luecker S."/>
            <person name="Lage O.M."/>
            <person name="Pohl T."/>
            <person name="Merkel B.J."/>
            <person name="Hornburger P."/>
            <person name="Mueller R.-W."/>
            <person name="Bruemmer F."/>
            <person name="Labrenz M."/>
            <person name="Spormann A.M."/>
            <person name="Op den Camp H."/>
            <person name="Overmann J."/>
            <person name="Amann R."/>
            <person name="Jetten M.S.M."/>
            <person name="Mascher T."/>
            <person name="Medema M.H."/>
            <person name="Devos D.P."/>
            <person name="Kaster A.-K."/>
            <person name="Ovreas L."/>
            <person name="Rohde M."/>
            <person name="Galperin M.Y."/>
            <person name="Jogler C."/>
        </authorList>
    </citation>
    <scope>NUCLEOTIDE SEQUENCE [LARGE SCALE GENOMIC DNA]</scope>
    <source>
        <strain evidence="2 3">Spa11</strain>
    </source>
</reference>
<gene>
    <name evidence="2" type="primary">lipM</name>
    <name evidence="2" type="ORF">Spa11_37490</name>
</gene>
<proteinExistence type="predicted"/>
<keyword evidence="2" id="KW-0808">Transferase</keyword>
<dbReference type="PROSITE" id="PS51733">
    <property type="entry name" value="BPL_LPL_CATALYTIC"/>
    <property type="match status" value="1"/>
</dbReference>
<dbReference type="InterPro" id="IPR050664">
    <property type="entry name" value="Octanoyltrans_LipM/LipL"/>
</dbReference>
<keyword evidence="3" id="KW-1185">Reference proteome</keyword>
<dbReference type="Gene3D" id="3.30.930.10">
    <property type="entry name" value="Bira Bifunctional Protein, Domain 2"/>
    <property type="match status" value="1"/>
</dbReference>
<dbReference type="InterPro" id="IPR045864">
    <property type="entry name" value="aa-tRNA-synth_II/BPL/LPL"/>
</dbReference>
<dbReference type="RefSeq" id="WP_145114908.1">
    <property type="nucleotide sequence ID" value="NZ_CP036349.1"/>
</dbReference>
<dbReference type="InterPro" id="IPR004143">
    <property type="entry name" value="BPL_LPL_catalytic"/>
</dbReference>
<dbReference type="PANTHER" id="PTHR43679">
    <property type="entry name" value="OCTANOYLTRANSFERASE LIPM-RELATED"/>
    <property type="match status" value="1"/>
</dbReference>